<dbReference type="PANTHER" id="PTHR43591:SF24">
    <property type="entry name" value="2-METHOXY-6-POLYPRENYL-1,4-BENZOQUINOL METHYLASE, MITOCHONDRIAL"/>
    <property type="match status" value="1"/>
</dbReference>
<dbReference type="RefSeq" id="WP_084056679.1">
    <property type="nucleotide sequence ID" value="NZ_FWXF01000003.1"/>
</dbReference>
<dbReference type="AlphaFoldDB" id="A0A1W1X8T1"/>
<gene>
    <name evidence="2" type="ORF">SAMN02746041_00897</name>
</gene>
<sequence>MNEKKFDPKKLQKLNDPRRLEDIPPGYVWERLNITKADVLVEIGAGTAFFAIAFLKHAKASKIYACDVSEVMINWVKENVVPRFPNIIPVKTEEHSIPLDDAMADLVYMINLHHELDNSTLTLEESYRILKPGGKIFIVDWKKEDMPEGPPTEIRCLPGQVKEELMNSGFNRVNIFGELPKHFLLIGEKTIEPHNKASAADAKNRAAD</sequence>
<dbReference type="InterPro" id="IPR013216">
    <property type="entry name" value="Methyltransf_11"/>
</dbReference>
<dbReference type="Proteomes" id="UP000192783">
    <property type="component" value="Unassembled WGS sequence"/>
</dbReference>
<dbReference type="Pfam" id="PF08241">
    <property type="entry name" value="Methyltransf_11"/>
    <property type="match status" value="1"/>
</dbReference>
<reference evidence="2 3" key="1">
    <citation type="submission" date="2017-04" db="EMBL/GenBank/DDBJ databases">
        <authorList>
            <person name="Afonso C.L."/>
            <person name="Miller P.J."/>
            <person name="Scott M.A."/>
            <person name="Spackman E."/>
            <person name="Goraichik I."/>
            <person name="Dimitrov K.M."/>
            <person name="Suarez D.L."/>
            <person name="Swayne D.E."/>
        </authorList>
    </citation>
    <scope>NUCLEOTIDE SEQUENCE [LARGE SCALE GENOMIC DNA]</scope>
    <source>
        <strain evidence="2 3">DSM 13146</strain>
    </source>
</reference>
<keyword evidence="3" id="KW-1185">Reference proteome</keyword>
<dbReference type="PANTHER" id="PTHR43591">
    <property type="entry name" value="METHYLTRANSFERASE"/>
    <property type="match status" value="1"/>
</dbReference>
<evidence type="ECO:0000313" key="3">
    <source>
        <dbReference type="Proteomes" id="UP000192783"/>
    </source>
</evidence>
<evidence type="ECO:0000313" key="2">
    <source>
        <dbReference type="EMBL" id="SMC20372.1"/>
    </source>
</evidence>
<keyword evidence="2" id="KW-0808">Transferase</keyword>
<proteinExistence type="predicted"/>
<dbReference type="Gene3D" id="3.40.50.150">
    <property type="entry name" value="Vaccinia Virus protein VP39"/>
    <property type="match status" value="1"/>
</dbReference>
<accession>A0A1W1X8T1</accession>
<dbReference type="InterPro" id="IPR029063">
    <property type="entry name" value="SAM-dependent_MTases_sf"/>
</dbReference>
<dbReference type="CDD" id="cd02440">
    <property type="entry name" value="AdoMet_MTases"/>
    <property type="match status" value="1"/>
</dbReference>
<dbReference type="EMBL" id="FWXF01000003">
    <property type="protein sequence ID" value="SMC20372.1"/>
    <property type="molecule type" value="Genomic_DNA"/>
</dbReference>
<organism evidence="2 3">
    <name type="scientific">Desulfacinum hydrothermale DSM 13146</name>
    <dbReference type="NCBI Taxonomy" id="1121390"/>
    <lineage>
        <taxon>Bacteria</taxon>
        <taxon>Pseudomonadati</taxon>
        <taxon>Thermodesulfobacteriota</taxon>
        <taxon>Syntrophobacteria</taxon>
        <taxon>Syntrophobacterales</taxon>
        <taxon>Syntrophobacteraceae</taxon>
        <taxon>Desulfacinum</taxon>
    </lineage>
</organism>
<keyword evidence="2" id="KW-0489">Methyltransferase</keyword>
<name>A0A1W1X8T1_9BACT</name>
<evidence type="ECO:0000259" key="1">
    <source>
        <dbReference type="Pfam" id="PF08241"/>
    </source>
</evidence>
<dbReference type="OrthoDB" id="163232at2"/>
<dbReference type="GO" id="GO:0032259">
    <property type="term" value="P:methylation"/>
    <property type="evidence" value="ECO:0007669"/>
    <property type="project" value="UniProtKB-KW"/>
</dbReference>
<dbReference type="STRING" id="1121390.SAMN02746041_00897"/>
<dbReference type="SUPFAM" id="SSF53335">
    <property type="entry name" value="S-adenosyl-L-methionine-dependent methyltransferases"/>
    <property type="match status" value="1"/>
</dbReference>
<dbReference type="GO" id="GO:0008757">
    <property type="term" value="F:S-adenosylmethionine-dependent methyltransferase activity"/>
    <property type="evidence" value="ECO:0007669"/>
    <property type="project" value="InterPro"/>
</dbReference>
<protein>
    <submittedName>
        <fullName evidence="2">Methyltransferase domain-containing protein</fullName>
    </submittedName>
</protein>
<feature type="domain" description="Methyltransferase type 11" evidence="1">
    <location>
        <begin position="41"/>
        <end position="138"/>
    </location>
</feature>